<reference evidence="1" key="1">
    <citation type="submission" date="2020-05" db="EMBL/GenBank/DDBJ databases">
        <title>Chitinophaga laudate sp. nov., isolated from a tropical peat swamp.</title>
        <authorList>
            <person name="Goh C.B.S."/>
            <person name="Lee M.S."/>
            <person name="Parimannan S."/>
            <person name="Pasbakhsh P."/>
            <person name="Yule C.M."/>
            <person name="Rajandas H."/>
            <person name="Loke S."/>
            <person name="Croft L."/>
            <person name="Tan J.B.L."/>
        </authorList>
    </citation>
    <scope>NUCLEOTIDE SEQUENCE</scope>
    <source>
        <strain evidence="1">Mgbs1</strain>
    </source>
</reference>
<dbReference type="AlphaFoldDB" id="A0A433WDH8"/>
<dbReference type="Gene3D" id="1.10.620.20">
    <property type="entry name" value="Ribonucleotide Reductase, subunit A"/>
    <property type="match status" value="1"/>
</dbReference>
<dbReference type="InterPro" id="IPR012348">
    <property type="entry name" value="RNR-like"/>
</dbReference>
<protein>
    <submittedName>
        <fullName evidence="1">YHS domain-containing protein</fullName>
    </submittedName>
</protein>
<sequence>MKYFFIASSALLIFSCNQAPKTTEKQEIPAVETTTPEQADISGKLPDPVCQMPYDTSYHEWTVYKNDTIHFCSITCKDVFAKAPEKFMAKLKK</sequence>
<dbReference type="EMBL" id="RIAR02000001">
    <property type="protein sequence ID" value="NSL88887.1"/>
    <property type="molecule type" value="Genomic_DNA"/>
</dbReference>
<dbReference type="PROSITE" id="PS51257">
    <property type="entry name" value="PROKAR_LIPOPROTEIN"/>
    <property type="match status" value="1"/>
</dbReference>
<accession>A0A433WDH8</accession>
<dbReference type="OrthoDB" id="678327at2"/>
<organism evidence="1 2">
    <name type="scientific">Chitinophaga solisilvae</name>
    <dbReference type="NCBI Taxonomy" id="1233460"/>
    <lineage>
        <taxon>Bacteria</taxon>
        <taxon>Pseudomonadati</taxon>
        <taxon>Bacteroidota</taxon>
        <taxon>Chitinophagia</taxon>
        <taxon>Chitinophagales</taxon>
        <taxon>Chitinophagaceae</taxon>
        <taxon>Chitinophaga</taxon>
    </lineage>
</organism>
<name>A0A433WDH8_9BACT</name>
<comment type="caution">
    <text evidence="1">The sequence shown here is derived from an EMBL/GenBank/DDBJ whole genome shotgun (WGS) entry which is preliminary data.</text>
</comment>
<gene>
    <name evidence="1" type="ORF">ECE50_018745</name>
</gene>
<proteinExistence type="predicted"/>
<evidence type="ECO:0000313" key="1">
    <source>
        <dbReference type="EMBL" id="NSL88887.1"/>
    </source>
</evidence>
<dbReference type="GO" id="GO:0016491">
    <property type="term" value="F:oxidoreductase activity"/>
    <property type="evidence" value="ECO:0007669"/>
    <property type="project" value="InterPro"/>
</dbReference>
<evidence type="ECO:0000313" key="2">
    <source>
        <dbReference type="Proteomes" id="UP000281028"/>
    </source>
</evidence>
<keyword evidence="2" id="KW-1185">Reference proteome</keyword>
<dbReference type="Proteomes" id="UP000281028">
    <property type="component" value="Unassembled WGS sequence"/>
</dbReference>